<protein>
    <submittedName>
        <fullName evidence="1">Uncharacterized protein</fullName>
    </submittedName>
</protein>
<accession>A0AAE0XDH4</accession>
<keyword evidence="2" id="KW-1185">Reference proteome</keyword>
<dbReference type="Proteomes" id="UP001283361">
    <property type="component" value="Unassembled WGS sequence"/>
</dbReference>
<evidence type="ECO:0000313" key="2">
    <source>
        <dbReference type="Proteomes" id="UP001283361"/>
    </source>
</evidence>
<organism evidence="1 2">
    <name type="scientific">Elysia crispata</name>
    <name type="common">lettuce slug</name>
    <dbReference type="NCBI Taxonomy" id="231223"/>
    <lineage>
        <taxon>Eukaryota</taxon>
        <taxon>Metazoa</taxon>
        <taxon>Spiralia</taxon>
        <taxon>Lophotrochozoa</taxon>
        <taxon>Mollusca</taxon>
        <taxon>Gastropoda</taxon>
        <taxon>Heterobranchia</taxon>
        <taxon>Euthyneura</taxon>
        <taxon>Panpulmonata</taxon>
        <taxon>Sacoglossa</taxon>
        <taxon>Placobranchoidea</taxon>
        <taxon>Plakobranchidae</taxon>
        <taxon>Elysia</taxon>
    </lineage>
</organism>
<evidence type="ECO:0000313" key="1">
    <source>
        <dbReference type="EMBL" id="KAK3690725.1"/>
    </source>
</evidence>
<name>A0AAE0XDH4_9GAST</name>
<dbReference type="EMBL" id="JAWDGP010008107">
    <property type="protein sequence ID" value="KAK3690725.1"/>
    <property type="molecule type" value="Genomic_DNA"/>
</dbReference>
<gene>
    <name evidence="1" type="ORF">RRG08_061165</name>
</gene>
<reference evidence="1" key="1">
    <citation type="journal article" date="2023" name="G3 (Bethesda)">
        <title>A reference genome for the long-term kleptoplast-retaining sea slug Elysia crispata morphotype clarki.</title>
        <authorList>
            <person name="Eastman K.E."/>
            <person name="Pendleton A.L."/>
            <person name="Shaikh M.A."/>
            <person name="Suttiyut T."/>
            <person name="Ogas R."/>
            <person name="Tomko P."/>
            <person name="Gavelis G."/>
            <person name="Widhalm J.R."/>
            <person name="Wisecaver J.H."/>
        </authorList>
    </citation>
    <scope>NUCLEOTIDE SEQUENCE</scope>
    <source>
        <strain evidence="1">ECLA1</strain>
    </source>
</reference>
<sequence>MFSAIFHWLHERTEAVRPECVTHSTGIVNTLYTATVNDGDNPLPAPLPPLALDPWRTARTQPKRQISALCLLPSHRTEPAQQISACAYYHLTGINPRGRYPPVLTTISQD</sequence>
<dbReference type="AlphaFoldDB" id="A0AAE0XDH4"/>
<comment type="caution">
    <text evidence="1">The sequence shown here is derived from an EMBL/GenBank/DDBJ whole genome shotgun (WGS) entry which is preliminary data.</text>
</comment>
<proteinExistence type="predicted"/>